<evidence type="ECO:0000313" key="3">
    <source>
        <dbReference type="EMBL" id="BDG59025.1"/>
    </source>
</evidence>
<proteinExistence type="inferred from homology"/>
<accession>A0AA35CHF4</accession>
<dbReference type="Gene3D" id="3.40.1390.30">
    <property type="entry name" value="NIF3 (NGG1p interacting factor 3)-like"/>
    <property type="match status" value="1"/>
</dbReference>
<organism evidence="3 4">
    <name type="scientific">Caldinitratiruptor microaerophilus</name>
    <dbReference type="NCBI Taxonomy" id="671077"/>
    <lineage>
        <taxon>Bacteria</taxon>
        <taxon>Bacillati</taxon>
        <taxon>Bacillota</taxon>
        <taxon>Clostridia</taxon>
        <taxon>Eubacteriales</taxon>
        <taxon>Symbiobacteriaceae</taxon>
        <taxon>Caldinitratiruptor</taxon>
    </lineage>
</organism>
<dbReference type="SUPFAM" id="SSF102705">
    <property type="entry name" value="NIF3 (NGG1p interacting factor 3)-like"/>
    <property type="match status" value="1"/>
</dbReference>
<dbReference type="Pfam" id="PF01784">
    <property type="entry name" value="DUF34_NIF3"/>
    <property type="match status" value="1"/>
</dbReference>
<dbReference type="RefSeq" id="WP_264843145.1">
    <property type="nucleotide sequence ID" value="NZ_AP025628.1"/>
</dbReference>
<keyword evidence="4" id="KW-1185">Reference proteome</keyword>
<dbReference type="InterPro" id="IPR002678">
    <property type="entry name" value="DUF34/NIF3"/>
</dbReference>
<comment type="similarity">
    <text evidence="1">Belongs to the GTP cyclohydrolase I type 2/NIF3 family.</text>
</comment>
<dbReference type="AlphaFoldDB" id="A0AA35CHF4"/>
<sequence length="339" mass="36466">MTRPYTTVADVLRALSRLTRGRLFQGEPAGAARARSPHVVWKSSGIPGKEVLEIPGLIVGKRDRPVRRVAMGITLTENAIELAGAMNVDLLICHHPVADGASAGGVPLSQYLGLYDLALIEVHEAFHGLHPGIPYLHGLDVVFRDTSFGGIPGNVVVVGEPLPEVRRLGDIPARLERFMGLGREESILEAERAAVGTSAVESAAVATRPRILLGRPDDPVTGIIQVFPHSGTRPEHLEALVTRFPWCNTVVASISRVRAGAPLVDAAARMGLRFVLGNSHAMEVFENWVPLAHALAALLPGLEFLIWQERVSVVPLEFAGSPDLREYAADIARHLLGEG</sequence>
<reference evidence="3" key="1">
    <citation type="submission" date="2022-03" db="EMBL/GenBank/DDBJ databases">
        <title>Complete genome sequence of Caldinitratiruptor microaerophilus.</title>
        <authorList>
            <person name="Mukaiyama R."/>
            <person name="Nishiyama T."/>
            <person name="Ueda K."/>
        </authorList>
    </citation>
    <scope>NUCLEOTIDE SEQUENCE</scope>
    <source>
        <strain evidence="3">JCM 16183</strain>
    </source>
</reference>
<gene>
    <name evidence="3" type="ORF">caldi_01150</name>
</gene>
<dbReference type="InterPro" id="IPR036069">
    <property type="entry name" value="DUF34/NIF3_sf"/>
</dbReference>
<name>A0AA35CHF4_9FIRM</name>
<dbReference type="KEGG" id="cmic:caldi_01150"/>
<dbReference type="EMBL" id="AP025628">
    <property type="protein sequence ID" value="BDG59025.1"/>
    <property type="molecule type" value="Genomic_DNA"/>
</dbReference>
<evidence type="ECO:0000256" key="1">
    <source>
        <dbReference type="ARBA" id="ARBA00006964"/>
    </source>
</evidence>
<dbReference type="Proteomes" id="UP001163687">
    <property type="component" value="Chromosome"/>
</dbReference>
<protein>
    <recommendedName>
        <fullName evidence="2">GTP cyclohydrolase 1 type 2 homolog</fullName>
    </recommendedName>
</protein>
<evidence type="ECO:0000256" key="2">
    <source>
        <dbReference type="ARBA" id="ARBA00022112"/>
    </source>
</evidence>
<evidence type="ECO:0000313" key="4">
    <source>
        <dbReference type="Proteomes" id="UP001163687"/>
    </source>
</evidence>